<proteinExistence type="inferred from homology"/>
<reference evidence="4 5" key="1">
    <citation type="submission" date="2025-04" db="UniProtKB">
        <authorList>
            <consortium name="RefSeq"/>
        </authorList>
    </citation>
    <scope>IDENTIFICATION</scope>
    <source>
        <tissue evidence="4 5">Sperm</tissue>
    </source>
</reference>
<gene>
    <name evidence="4 5" type="primary">PPDPF</name>
</gene>
<dbReference type="GeneID" id="116941724"/>
<organism evidence="3 5">
    <name type="scientific">Petromyzon marinus</name>
    <name type="common">Sea lamprey</name>
    <dbReference type="NCBI Taxonomy" id="7757"/>
    <lineage>
        <taxon>Eukaryota</taxon>
        <taxon>Metazoa</taxon>
        <taxon>Chordata</taxon>
        <taxon>Craniata</taxon>
        <taxon>Vertebrata</taxon>
        <taxon>Cyclostomata</taxon>
        <taxon>Hyperoartia</taxon>
        <taxon>Petromyzontiformes</taxon>
        <taxon>Petromyzontidae</taxon>
        <taxon>Petromyzon</taxon>
    </lineage>
</organism>
<evidence type="ECO:0000313" key="4">
    <source>
        <dbReference type="RefSeq" id="XP_032808965.1"/>
    </source>
</evidence>
<dbReference type="Proteomes" id="UP001318040">
    <property type="component" value="Chromosome 12"/>
</dbReference>
<accession>A0AAJ7T267</accession>
<dbReference type="Pfam" id="PF15060">
    <property type="entry name" value="PPDFL"/>
    <property type="match status" value="1"/>
</dbReference>
<dbReference type="InterPro" id="IPR026754">
    <property type="entry name" value="PPDPF"/>
</dbReference>
<protein>
    <submittedName>
        <fullName evidence="4 5">Pancreatic progenitor cell differentiation and proliferation factor</fullName>
    </submittedName>
</protein>
<evidence type="ECO:0000313" key="5">
    <source>
        <dbReference type="RefSeq" id="XP_032808966.1"/>
    </source>
</evidence>
<dbReference type="RefSeq" id="XP_032808965.1">
    <property type="nucleotide sequence ID" value="XM_032953074.1"/>
</dbReference>
<evidence type="ECO:0000256" key="1">
    <source>
        <dbReference type="ARBA" id="ARBA00006609"/>
    </source>
</evidence>
<dbReference type="KEGG" id="pmrn:116941724"/>
<comment type="similarity">
    <text evidence="1">Belongs to the PPDPF family.</text>
</comment>
<sequence>MASIPSGSLLAKKDFYRRRLSSCSSVASSSSGADRPWDCADVAPTQPHPPALPTSESGHWWINSFLGKAGRSQSDNLPPCQAMQKLSEALAAQQGHPAPV</sequence>
<dbReference type="RefSeq" id="XP_032808966.1">
    <property type="nucleotide sequence ID" value="XM_032953075.1"/>
</dbReference>
<evidence type="ECO:0000256" key="2">
    <source>
        <dbReference type="SAM" id="MobiDB-lite"/>
    </source>
</evidence>
<dbReference type="PANTHER" id="PTHR14572">
    <property type="entry name" value="PANCREATIC PROGENITOR CELL DIFFERENTIATION AND PROLIFERATION FACTOR"/>
    <property type="match status" value="1"/>
</dbReference>
<keyword evidence="3" id="KW-1185">Reference proteome</keyword>
<feature type="region of interest" description="Disordered" evidence="2">
    <location>
        <begin position="24"/>
        <end position="56"/>
    </location>
</feature>
<name>A0AAJ7T267_PETMA</name>
<dbReference type="AlphaFoldDB" id="A0AAJ7T267"/>
<dbReference type="GO" id="GO:0030154">
    <property type="term" value="P:cell differentiation"/>
    <property type="evidence" value="ECO:0007669"/>
    <property type="project" value="InterPro"/>
</dbReference>
<evidence type="ECO:0000313" key="3">
    <source>
        <dbReference type="Proteomes" id="UP001318040"/>
    </source>
</evidence>